<evidence type="ECO:0000313" key="7">
    <source>
        <dbReference type="Proteomes" id="UP001203687"/>
    </source>
</evidence>
<dbReference type="NCBIfam" id="NF003555">
    <property type="entry name" value="PRK05218.1"/>
    <property type="match status" value="1"/>
</dbReference>
<evidence type="ECO:0000256" key="3">
    <source>
        <dbReference type="ARBA" id="ARBA00022840"/>
    </source>
</evidence>
<dbReference type="InterPro" id="IPR019805">
    <property type="entry name" value="Heat_shock_protein_90_CS"/>
</dbReference>
<dbReference type="PRINTS" id="PR00775">
    <property type="entry name" value="HEATSHOCK90"/>
</dbReference>
<dbReference type="InterPro" id="IPR020568">
    <property type="entry name" value="Ribosomal_Su5_D2-typ_SF"/>
</dbReference>
<dbReference type="Gene3D" id="3.40.50.11260">
    <property type="match status" value="1"/>
</dbReference>
<feature type="region of interest" description="Disordered" evidence="5">
    <location>
        <begin position="208"/>
        <end position="227"/>
    </location>
</feature>
<evidence type="ECO:0000256" key="1">
    <source>
        <dbReference type="ARBA" id="ARBA00008239"/>
    </source>
</evidence>
<comment type="caution">
    <text evidence="6">The sequence shown here is derived from an EMBL/GenBank/DDBJ whole genome shotgun (WGS) entry which is preliminary data.</text>
</comment>
<reference evidence="6" key="1">
    <citation type="submission" date="2022-04" db="EMBL/GenBank/DDBJ databases">
        <authorList>
            <person name="Ren T."/>
        </authorList>
    </citation>
    <scope>NUCLEOTIDE SEQUENCE</scope>
    <source>
        <strain evidence="6">F63249</strain>
    </source>
</reference>
<dbReference type="SUPFAM" id="SSF54211">
    <property type="entry name" value="Ribosomal protein S5 domain 2-like"/>
    <property type="match status" value="1"/>
</dbReference>
<evidence type="ECO:0000256" key="2">
    <source>
        <dbReference type="ARBA" id="ARBA00022741"/>
    </source>
</evidence>
<dbReference type="EMBL" id="JALPQF010000002">
    <property type="protein sequence ID" value="MCK8479653.1"/>
    <property type="molecule type" value="Genomic_DNA"/>
</dbReference>
<dbReference type="InterPro" id="IPR037196">
    <property type="entry name" value="HSP90_C"/>
</dbReference>
<keyword evidence="2" id="KW-0547">Nucleotide-binding</keyword>
<accession>A0ABT0H5J1</accession>
<dbReference type="Pfam" id="PF00183">
    <property type="entry name" value="HSP90"/>
    <property type="match status" value="1"/>
</dbReference>
<keyword evidence="4" id="KW-0143">Chaperone</keyword>
<dbReference type="Gene3D" id="3.30.565.10">
    <property type="entry name" value="Histidine kinase-like ATPase, C-terminal domain"/>
    <property type="match status" value="1"/>
</dbReference>
<dbReference type="InterPro" id="IPR036890">
    <property type="entry name" value="HATPase_C_sf"/>
</dbReference>
<proteinExistence type="inferred from homology"/>
<dbReference type="SUPFAM" id="SSF55874">
    <property type="entry name" value="ATPase domain of HSP90 chaperone/DNA topoisomerase II/histidine kinase"/>
    <property type="match status" value="1"/>
</dbReference>
<keyword evidence="3" id="KW-0067">ATP-binding</keyword>
<comment type="similarity">
    <text evidence="1">Belongs to the heat shock protein 90 family.</text>
</comment>
<evidence type="ECO:0000256" key="4">
    <source>
        <dbReference type="ARBA" id="ARBA00023186"/>
    </source>
</evidence>
<dbReference type="PROSITE" id="PS00298">
    <property type="entry name" value="HSP90"/>
    <property type="match status" value="1"/>
</dbReference>
<gene>
    <name evidence="6" type="primary">htpG</name>
    <name evidence="6" type="ORF">MUY34_03415</name>
</gene>
<dbReference type="PIRSF" id="PIRSF002583">
    <property type="entry name" value="Hsp90"/>
    <property type="match status" value="1"/>
</dbReference>
<name>A0ABT0H5J1_9FLAO</name>
<dbReference type="Pfam" id="PF13589">
    <property type="entry name" value="HATPase_c_3"/>
    <property type="match status" value="1"/>
</dbReference>
<evidence type="ECO:0000256" key="5">
    <source>
        <dbReference type="SAM" id="MobiDB-lite"/>
    </source>
</evidence>
<dbReference type="InterPro" id="IPR020575">
    <property type="entry name" value="Hsp90_N"/>
</dbReference>
<dbReference type="InterPro" id="IPR001404">
    <property type="entry name" value="Hsp90_fam"/>
</dbReference>
<dbReference type="Gene3D" id="1.20.120.790">
    <property type="entry name" value="Heat shock protein 90, C-terminal domain"/>
    <property type="match status" value="1"/>
</dbReference>
<feature type="compositionally biased region" description="Basic and acidic residues" evidence="5">
    <location>
        <begin position="218"/>
        <end position="227"/>
    </location>
</feature>
<dbReference type="Proteomes" id="UP001203687">
    <property type="component" value="Unassembled WGS sequence"/>
</dbReference>
<dbReference type="RefSeq" id="WP_248411927.1">
    <property type="nucleotide sequence ID" value="NZ_JALPQF010000002.1"/>
</dbReference>
<keyword evidence="7" id="KW-1185">Reference proteome</keyword>
<organism evidence="6 7">
    <name type="scientific">Psychroserpens algicola</name>
    <dbReference type="NCBI Taxonomy" id="1719034"/>
    <lineage>
        <taxon>Bacteria</taxon>
        <taxon>Pseudomonadati</taxon>
        <taxon>Bacteroidota</taxon>
        <taxon>Flavobacteriia</taxon>
        <taxon>Flavobacteriales</taxon>
        <taxon>Flavobacteriaceae</taxon>
        <taxon>Psychroserpens</taxon>
    </lineage>
</organism>
<protein>
    <submittedName>
        <fullName evidence="6">Molecular chaperone HtpG</fullName>
    </submittedName>
</protein>
<sequence length="637" mass="72891">MTKGNINVSVENIFPLIKKFLYSDHEIFLRELISNATDATLKLKHLTSIGESKSEYGNPIIEVKIDKEGKKLHIIDQGLGMTAEEVEKYINQVAFSGAEEFLDKYKDSAKDSGIIGHFGLGFYSAFMVAEKVEIITKSHTDAPAAHWTCDGSPEFTLESSDKTDRGTEIILHIAEDSTEFLEEARIRELLLKYNKFMPVPIKFGTKEINDPNFTPETTTDKDGKETTERHKQITVDNIINNPNPAWTKQPTELEDDDYKNFYRELYPMQFEEPLFNIHLNVDYPFNLTGILYFPKMTNDLNIQKDKIQLYQNQVFVTDNVEGIVPEFLTMLRGVIDSPDIPLNVSRSYLQADGAVKKISSYITRKVADKLKSLFNSNREDFEKKWDDIKIVIEYGMLSEEKFFEKADAFALYPTVDGEFYTYEELFNKIKAKQTDKDDKLVILYASDKDAQHAYIETAKSKGYEVLLLDSPIVSHLIQKLETTKENISFARVDGDHIDNLIKKDDTTISKLSEEEKTTLDTLLKETIPSEKFMVQLEAMDSDASPFIITQPEFMRRMKEMQQTGGGGGMFGMGHMPEMYNLIVNTNSELVGEILNTKTKKKQERLINQSLDLARLSQGLLKGEELTNFIKRSYDMIK</sequence>
<evidence type="ECO:0000313" key="6">
    <source>
        <dbReference type="EMBL" id="MCK8479653.1"/>
    </source>
</evidence>
<dbReference type="CDD" id="cd16927">
    <property type="entry name" value="HATPase_Hsp90-like"/>
    <property type="match status" value="1"/>
</dbReference>
<dbReference type="PANTHER" id="PTHR11528">
    <property type="entry name" value="HEAT SHOCK PROTEIN 90 FAMILY MEMBER"/>
    <property type="match status" value="1"/>
</dbReference>
<dbReference type="Gene3D" id="3.30.230.80">
    <property type="match status" value="1"/>
</dbReference>